<feature type="region of interest" description="Disordered" evidence="1">
    <location>
        <begin position="1"/>
        <end position="64"/>
    </location>
</feature>
<protein>
    <submittedName>
        <fullName evidence="2">Uncharacterized protein</fullName>
    </submittedName>
</protein>
<name>A0ABX1SN78_9PSEU</name>
<dbReference type="EMBL" id="JAAXLA010000148">
    <property type="protein sequence ID" value="NMI02303.1"/>
    <property type="molecule type" value="Genomic_DNA"/>
</dbReference>
<evidence type="ECO:0000313" key="2">
    <source>
        <dbReference type="EMBL" id="NMI02303.1"/>
    </source>
</evidence>
<proteinExistence type="predicted"/>
<organism evidence="2 3">
    <name type="scientific">Pseudonocardia acidicola</name>
    <dbReference type="NCBI Taxonomy" id="2724939"/>
    <lineage>
        <taxon>Bacteria</taxon>
        <taxon>Bacillati</taxon>
        <taxon>Actinomycetota</taxon>
        <taxon>Actinomycetes</taxon>
        <taxon>Pseudonocardiales</taxon>
        <taxon>Pseudonocardiaceae</taxon>
        <taxon>Pseudonocardia</taxon>
    </lineage>
</organism>
<feature type="compositionally biased region" description="Pro residues" evidence="1">
    <location>
        <begin position="20"/>
        <end position="32"/>
    </location>
</feature>
<gene>
    <name evidence="2" type="ORF">HF526_34230</name>
</gene>
<evidence type="ECO:0000313" key="3">
    <source>
        <dbReference type="Proteomes" id="UP000820669"/>
    </source>
</evidence>
<accession>A0ABX1SN78</accession>
<reference evidence="2 3" key="1">
    <citation type="submission" date="2020-04" db="EMBL/GenBank/DDBJ databases">
        <authorList>
            <person name="Klaysubun C."/>
            <person name="Duangmal K."/>
            <person name="Lipun K."/>
        </authorList>
    </citation>
    <scope>NUCLEOTIDE SEQUENCE [LARGE SCALE GENOMIC DNA]</scope>
    <source>
        <strain evidence="2 3">K10HN5</strain>
    </source>
</reference>
<dbReference type="Proteomes" id="UP000820669">
    <property type="component" value="Unassembled WGS sequence"/>
</dbReference>
<keyword evidence="3" id="KW-1185">Reference proteome</keyword>
<comment type="caution">
    <text evidence="2">The sequence shown here is derived from an EMBL/GenBank/DDBJ whole genome shotgun (WGS) entry which is preliminary data.</text>
</comment>
<evidence type="ECO:0000256" key="1">
    <source>
        <dbReference type="SAM" id="MobiDB-lite"/>
    </source>
</evidence>
<sequence length="64" mass="6638">MPTPAAGLPVTRADAGAPQAPAPRRPSPAPRPRPADGYRPSPRPRDAATRDGLGLRSSLEEEAS</sequence>